<keyword evidence="3" id="KW-1185">Reference proteome</keyword>
<reference evidence="2 3" key="1">
    <citation type="journal article" date="2009" name="J. Bacteriol.">
        <title>Complete genome sequence of Robiginitalea biformata HTCC2501.</title>
        <authorList>
            <person name="Oh H.M."/>
            <person name="Giovannoni S.J."/>
            <person name="Lee K."/>
            <person name="Ferriera S."/>
            <person name="Johnson J."/>
            <person name="Cho J.C."/>
        </authorList>
    </citation>
    <scope>NUCLEOTIDE SEQUENCE [LARGE SCALE GENOMIC DNA]</scope>
    <source>
        <strain evidence="3">ATCC BAA-864 / HTCC2501 / KCTC 12146</strain>
    </source>
</reference>
<protein>
    <recommendedName>
        <fullName evidence="1">Transcription elongation factor GreA/GreB C-terminal domain-containing protein</fullName>
    </recommendedName>
</protein>
<dbReference type="AlphaFoldDB" id="A4CMC2"/>
<organism evidence="2 3">
    <name type="scientific">Robiginitalea biformata (strain ATCC BAA-864 / DSM 15991 / KCTC 12146 / HTCC2501)</name>
    <dbReference type="NCBI Taxonomy" id="313596"/>
    <lineage>
        <taxon>Bacteria</taxon>
        <taxon>Pseudomonadati</taxon>
        <taxon>Bacteroidota</taxon>
        <taxon>Flavobacteriia</taxon>
        <taxon>Flavobacteriales</taxon>
        <taxon>Flavobacteriaceae</taxon>
        <taxon>Robiginitalea</taxon>
    </lineage>
</organism>
<dbReference type="STRING" id="313596.RB2501_10827"/>
<dbReference type="Proteomes" id="UP000009049">
    <property type="component" value="Chromosome"/>
</dbReference>
<dbReference type="GO" id="GO:0032784">
    <property type="term" value="P:regulation of DNA-templated transcription elongation"/>
    <property type="evidence" value="ECO:0007669"/>
    <property type="project" value="InterPro"/>
</dbReference>
<name>A4CMC2_ROBBH</name>
<evidence type="ECO:0000313" key="3">
    <source>
        <dbReference type="Proteomes" id="UP000009049"/>
    </source>
</evidence>
<accession>A4CMC2</accession>
<feature type="domain" description="Transcription elongation factor GreA/GreB C-terminal" evidence="1">
    <location>
        <begin position="55"/>
        <end position="128"/>
    </location>
</feature>
<dbReference type="Pfam" id="PF01272">
    <property type="entry name" value="GreA_GreB"/>
    <property type="match status" value="1"/>
</dbReference>
<dbReference type="InterPro" id="IPR001437">
    <property type="entry name" value="Tscrpt_elong_fac_GreA/B_C"/>
</dbReference>
<evidence type="ECO:0000259" key="1">
    <source>
        <dbReference type="Pfam" id="PF01272"/>
    </source>
</evidence>
<dbReference type="Gene3D" id="3.10.50.30">
    <property type="entry name" value="Transcription elongation factor, GreA/GreB, C-terminal domain"/>
    <property type="match status" value="1"/>
</dbReference>
<gene>
    <name evidence="2" type="ordered locus">RB2501_10827</name>
</gene>
<dbReference type="EMBL" id="CP001712">
    <property type="protein sequence ID" value="EAR14814.1"/>
    <property type="molecule type" value="Genomic_DNA"/>
</dbReference>
<sequence>MMKYGKLVFERQEYDALLMSLEANRVYDDYAHQHAARLLKRNMASALILDQGECPDDVVRPDVWVTLKGVPSYRRTVRLASSGKPITTPGDISVISALGASIIGRSEGDVILFGQPGNTMSLTIAKISSNHTTSISLAPGTSPEPSTAI</sequence>
<dbReference type="HOGENOM" id="CLU_1748273_0_0_10"/>
<dbReference type="GO" id="GO:0003677">
    <property type="term" value="F:DNA binding"/>
    <property type="evidence" value="ECO:0007669"/>
    <property type="project" value="InterPro"/>
</dbReference>
<dbReference type="InterPro" id="IPR036953">
    <property type="entry name" value="GreA/GreB_C_sf"/>
</dbReference>
<dbReference type="RefSeq" id="WP_015754135.1">
    <property type="nucleotide sequence ID" value="NC_013222.1"/>
</dbReference>
<dbReference type="KEGG" id="rbi:RB2501_10827"/>
<dbReference type="SUPFAM" id="SSF54534">
    <property type="entry name" value="FKBP-like"/>
    <property type="match status" value="1"/>
</dbReference>
<evidence type="ECO:0000313" key="2">
    <source>
        <dbReference type="EMBL" id="EAR14814.1"/>
    </source>
</evidence>
<proteinExistence type="predicted"/>
<dbReference type="eggNOG" id="COG0782">
    <property type="taxonomic scope" value="Bacteria"/>
</dbReference>
<dbReference type="OrthoDB" id="1433751at2"/>